<dbReference type="InterPro" id="IPR004045">
    <property type="entry name" value="Glutathione_S-Trfase_N"/>
</dbReference>
<dbReference type="PANTHER" id="PTHR42673:SF4">
    <property type="entry name" value="MALEYLACETOACETATE ISOMERASE"/>
    <property type="match status" value="1"/>
</dbReference>
<dbReference type="InterPro" id="IPR010987">
    <property type="entry name" value="Glutathione-S-Trfase_C-like"/>
</dbReference>
<evidence type="ECO:0000256" key="1">
    <source>
        <dbReference type="ARBA" id="ARBA00010007"/>
    </source>
</evidence>
<dbReference type="Gene3D" id="1.20.1050.10">
    <property type="match status" value="1"/>
</dbReference>
<dbReference type="SUPFAM" id="SSF52833">
    <property type="entry name" value="Thioredoxin-like"/>
    <property type="match status" value="1"/>
</dbReference>
<proteinExistence type="inferred from homology"/>
<comment type="caution">
    <text evidence="4">The sequence shown here is derived from an EMBL/GenBank/DDBJ whole genome shotgun (WGS) entry which is preliminary data.</text>
</comment>
<dbReference type="InterPro" id="IPR036249">
    <property type="entry name" value="Thioredoxin-like_sf"/>
</dbReference>
<dbReference type="PANTHER" id="PTHR42673">
    <property type="entry name" value="MALEYLACETOACETATE ISOMERASE"/>
    <property type="match status" value="1"/>
</dbReference>
<evidence type="ECO:0000259" key="2">
    <source>
        <dbReference type="PROSITE" id="PS50404"/>
    </source>
</evidence>
<dbReference type="CDD" id="cd03042">
    <property type="entry name" value="GST_N_Zeta"/>
    <property type="match status" value="1"/>
</dbReference>
<organism evidence="4 5">
    <name type="scientific">Xanthobacter agilis</name>
    <dbReference type="NCBI Taxonomy" id="47492"/>
    <lineage>
        <taxon>Bacteria</taxon>
        <taxon>Pseudomonadati</taxon>
        <taxon>Pseudomonadota</taxon>
        <taxon>Alphaproteobacteria</taxon>
        <taxon>Hyphomicrobiales</taxon>
        <taxon>Xanthobacteraceae</taxon>
        <taxon>Xanthobacter</taxon>
    </lineage>
</organism>
<dbReference type="GO" id="GO:0016853">
    <property type="term" value="F:isomerase activity"/>
    <property type="evidence" value="ECO:0007669"/>
    <property type="project" value="UniProtKB-KW"/>
</dbReference>
<dbReference type="SFLD" id="SFLDS00019">
    <property type="entry name" value="Glutathione_Transferase_(cytos"/>
    <property type="match status" value="1"/>
</dbReference>
<keyword evidence="4" id="KW-0413">Isomerase</keyword>
<dbReference type="SUPFAM" id="SSF47616">
    <property type="entry name" value="GST C-terminal domain-like"/>
    <property type="match status" value="1"/>
</dbReference>
<reference evidence="4 5" key="1">
    <citation type="submission" date="2023-07" db="EMBL/GenBank/DDBJ databases">
        <title>Genomic Encyclopedia of Type Strains, Phase IV (KMG-IV): sequencing the most valuable type-strain genomes for metagenomic binning, comparative biology and taxonomic classification.</title>
        <authorList>
            <person name="Goeker M."/>
        </authorList>
    </citation>
    <scope>NUCLEOTIDE SEQUENCE [LARGE SCALE GENOMIC DNA]</scope>
    <source>
        <strain evidence="4 5">DSM 3770</strain>
    </source>
</reference>
<sequence length="226" mass="24449">MSLAPRPQAEPALRFFGYFRSSASYRCRIAFNLKGVAPALVPVHLRRGGGEHLRPDYVAVNPQRLVPALEVDGTALTQSLAIIEWLEETHPAPPLLPRDPLARAQVRAFALAIAAEIHPLNNLRVLAYLKGPLGHDQATVDQWYRHWVGEGLLACEALLARNGQGRFCFGDAPGLADICLVPQMHNARRFGCDLSAVPRLAAIDAALAALPAFAAAHPDAQPDAEP</sequence>
<feature type="domain" description="GST N-terminal" evidence="2">
    <location>
        <begin position="11"/>
        <end position="94"/>
    </location>
</feature>
<dbReference type="InterPro" id="IPR036282">
    <property type="entry name" value="Glutathione-S-Trfase_C_sf"/>
</dbReference>
<dbReference type="InterPro" id="IPR034333">
    <property type="entry name" value="GST_Zeta_N"/>
</dbReference>
<feature type="domain" description="GST C-terminal" evidence="3">
    <location>
        <begin position="99"/>
        <end position="226"/>
    </location>
</feature>
<dbReference type="InterPro" id="IPR034330">
    <property type="entry name" value="GST_Zeta_C"/>
</dbReference>
<name>A0ABU0L933_XANAG</name>
<gene>
    <name evidence="4" type="ORF">QOZ94_000398</name>
</gene>
<dbReference type="InterPro" id="IPR040079">
    <property type="entry name" value="Glutathione_S-Trfase"/>
</dbReference>
<evidence type="ECO:0000313" key="4">
    <source>
        <dbReference type="EMBL" id="MDQ0503628.1"/>
    </source>
</evidence>
<dbReference type="CDD" id="cd03191">
    <property type="entry name" value="GST_C_Zeta"/>
    <property type="match status" value="1"/>
</dbReference>
<dbReference type="SFLD" id="SFLDG00358">
    <property type="entry name" value="Main_(cytGST)"/>
    <property type="match status" value="1"/>
</dbReference>
<dbReference type="Gene3D" id="3.40.30.10">
    <property type="entry name" value="Glutaredoxin"/>
    <property type="match status" value="1"/>
</dbReference>
<dbReference type="Proteomes" id="UP001241747">
    <property type="component" value="Unassembled WGS sequence"/>
</dbReference>
<protein>
    <submittedName>
        <fullName evidence="4">Maleylacetoacetate isomerase</fullName>
    </submittedName>
</protein>
<comment type="similarity">
    <text evidence="1">Belongs to the GST superfamily. Zeta family.</text>
</comment>
<dbReference type="PROSITE" id="PS50404">
    <property type="entry name" value="GST_NTER"/>
    <property type="match status" value="1"/>
</dbReference>
<accession>A0ABU0L933</accession>
<keyword evidence="5" id="KW-1185">Reference proteome</keyword>
<evidence type="ECO:0000259" key="3">
    <source>
        <dbReference type="PROSITE" id="PS50405"/>
    </source>
</evidence>
<dbReference type="Pfam" id="PF13409">
    <property type="entry name" value="GST_N_2"/>
    <property type="match status" value="1"/>
</dbReference>
<dbReference type="PROSITE" id="PS50405">
    <property type="entry name" value="GST_CTER"/>
    <property type="match status" value="1"/>
</dbReference>
<dbReference type="EMBL" id="JAUSVY010000001">
    <property type="protein sequence ID" value="MDQ0503628.1"/>
    <property type="molecule type" value="Genomic_DNA"/>
</dbReference>
<evidence type="ECO:0000313" key="5">
    <source>
        <dbReference type="Proteomes" id="UP001241747"/>
    </source>
</evidence>
<dbReference type="InterPro" id="IPR005955">
    <property type="entry name" value="GST_Zeta"/>
</dbReference>
<dbReference type="NCBIfam" id="TIGR01262">
    <property type="entry name" value="maiA"/>
    <property type="match status" value="1"/>
</dbReference>